<evidence type="ECO:0000313" key="8">
    <source>
        <dbReference type="Proteomes" id="UP000243900"/>
    </source>
</evidence>
<reference evidence="8" key="1">
    <citation type="submission" date="2018-02" db="EMBL/GenBank/DDBJ databases">
        <title>Genome sequencing of Solimonas sp. HR-BB.</title>
        <authorList>
            <person name="Lee Y."/>
            <person name="Jeon C.O."/>
        </authorList>
    </citation>
    <scope>NUCLEOTIDE SEQUENCE [LARGE SCALE GENOMIC DNA]</scope>
    <source>
        <strain evidence="8">HR-E</strain>
    </source>
</reference>
<dbReference type="Proteomes" id="UP000243900">
    <property type="component" value="Unassembled WGS sequence"/>
</dbReference>
<dbReference type="OrthoDB" id="9810935at2"/>
<dbReference type="FunFam" id="3.40.50.720:FF:000301">
    <property type="entry name" value="Hydroxysteroid dehydrogenase like 2"/>
    <property type="match status" value="1"/>
</dbReference>
<keyword evidence="4" id="KW-0560">Oxidoreductase</keyword>
<accession>A0A2P6ATL1</accession>
<comment type="similarity">
    <text evidence="2 6">Belongs to the short-chain dehydrogenases/reductases (SDR) family.</text>
</comment>
<sequence>MTQWRGRTLFMTGGSRGIGREIALRFAREGANIVIAAKSDQPHARLPGTIHSVAEEIRAAGGQALPLAVDARDEAQLVRAIEDTVAHFGGIDVVVNNAGFLGVTPVANTSTKHFDLMHGLNTRAPLITLREALPHLAERQGQVLNLCPPINLDPGWLGAFAPYTVTKYGMTLLSLGYAEEVRSKGIQVRTLWPATLIATAAVGMTAGDAGLSVSRKPEIMADAAFALLDQRQTFGDQVSWLDEDALRHLGETDFDRYANVPENAGRIQRDFYIGTY</sequence>
<dbReference type="RefSeq" id="WP_105191525.1">
    <property type="nucleotide sequence ID" value="NZ_PTQZ01000051.1"/>
</dbReference>
<dbReference type="PRINTS" id="PR00081">
    <property type="entry name" value="GDHRDH"/>
</dbReference>
<evidence type="ECO:0000256" key="3">
    <source>
        <dbReference type="ARBA" id="ARBA00022857"/>
    </source>
</evidence>
<dbReference type="PROSITE" id="PS00061">
    <property type="entry name" value="ADH_SHORT"/>
    <property type="match status" value="1"/>
</dbReference>
<dbReference type="InterPro" id="IPR002347">
    <property type="entry name" value="SDR_fam"/>
</dbReference>
<gene>
    <name evidence="7" type="ORF">C5O18_03570</name>
</gene>
<dbReference type="NCBIfam" id="NF006133">
    <property type="entry name" value="PRK08278.1"/>
    <property type="match status" value="1"/>
</dbReference>
<dbReference type="Pfam" id="PF00106">
    <property type="entry name" value="adh_short"/>
    <property type="match status" value="1"/>
</dbReference>
<dbReference type="SUPFAM" id="SSF51735">
    <property type="entry name" value="NAD(P)-binding Rossmann-fold domains"/>
    <property type="match status" value="1"/>
</dbReference>
<evidence type="ECO:0000256" key="4">
    <source>
        <dbReference type="ARBA" id="ARBA00023002"/>
    </source>
</evidence>
<evidence type="ECO:0000256" key="5">
    <source>
        <dbReference type="ARBA" id="ARBA00023140"/>
    </source>
</evidence>
<comment type="caution">
    <text evidence="7">The sequence shown here is derived from an EMBL/GenBank/DDBJ whole genome shotgun (WGS) entry which is preliminary data.</text>
</comment>
<dbReference type="InterPro" id="IPR051935">
    <property type="entry name" value="HSDL2"/>
</dbReference>
<proteinExistence type="inferred from homology"/>
<keyword evidence="3" id="KW-0521">NADP</keyword>
<dbReference type="GO" id="GO:0016491">
    <property type="term" value="F:oxidoreductase activity"/>
    <property type="evidence" value="ECO:0007669"/>
    <property type="project" value="UniProtKB-KW"/>
</dbReference>
<organism evidence="7 8">
    <name type="scientific">Amnimonas aquatica</name>
    <dbReference type="NCBI Taxonomy" id="2094561"/>
    <lineage>
        <taxon>Bacteria</taxon>
        <taxon>Pseudomonadati</taxon>
        <taxon>Pseudomonadota</taxon>
        <taxon>Gammaproteobacteria</taxon>
        <taxon>Moraxellales</taxon>
        <taxon>Moraxellaceae</taxon>
        <taxon>Amnimonas</taxon>
    </lineage>
</organism>
<dbReference type="InterPro" id="IPR036291">
    <property type="entry name" value="NAD(P)-bd_dom_sf"/>
</dbReference>
<keyword evidence="5" id="KW-0576">Peroxisome</keyword>
<dbReference type="PANTHER" id="PTHR42808">
    <property type="entry name" value="HYDROXYSTEROID DEHYDROGENASE-LIKE PROTEIN 2"/>
    <property type="match status" value="1"/>
</dbReference>
<evidence type="ECO:0000256" key="1">
    <source>
        <dbReference type="ARBA" id="ARBA00004275"/>
    </source>
</evidence>
<dbReference type="EMBL" id="PTQZ01000051">
    <property type="protein sequence ID" value="PQA48002.1"/>
    <property type="molecule type" value="Genomic_DNA"/>
</dbReference>
<comment type="subcellular location">
    <subcellularLocation>
        <location evidence="1">Peroxisome</location>
    </subcellularLocation>
</comment>
<evidence type="ECO:0000256" key="2">
    <source>
        <dbReference type="ARBA" id="ARBA00006484"/>
    </source>
</evidence>
<dbReference type="PANTHER" id="PTHR42808:SF3">
    <property type="entry name" value="HYDROXYSTEROID DEHYDROGENASE-LIKE PROTEIN 2"/>
    <property type="match status" value="1"/>
</dbReference>
<evidence type="ECO:0000256" key="6">
    <source>
        <dbReference type="RuleBase" id="RU000363"/>
    </source>
</evidence>
<dbReference type="AlphaFoldDB" id="A0A2P6ATL1"/>
<evidence type="ECO:0000313" key="7">
    <source>
        <dbReference type="EMBL" id="PQA48002.1"/>
    </source>
</evidence>
<name>A0A2P6ATL1_9GAMM</name>
<dbReference type="Gene3D" id="3.40.50.720">
    <property type="entry name" value="NAD(P)-binding Rossmann-like Domain"/>
    <property type="match status" value="1"/>
</dbReference>
<dbReference type="InterPro" id="IPR020904">
    <property type="entry name" value="Sc_DH/Rdtase_CS"/>
</dbReference>
<keyword evidence="8" id="KW-1185">Reference proteome</keyword>
<protein>
    <submittedName>
        <fullName evidence="7">Short chain dehydrogenase</fullName>
    </submittedName>
</protein>
<dbReference type="PRINTS" id="PR00080">
    <property type="entry name" value="SDRFAMILY"/>
</dbReference>